<reference evidence="4 5" key="1">
    <citation type="submission" date="2020-08" db="EMBL/GenBank/DDBJ databases">
        <title>Genomic Encyclopedia of Type Strains, Phase IV (KMG-IV): sequencing the most valuable type-strain genomes for metagenomic binning, comparative biology and taxonomic classification.</title>
        <authorList>
            <person name="Goeker M."/>
        </authorList>
    </citation>
    <scope>NUCLEOTIDE SEQUENCE [LARGE SCALE GENOMIC DNA]</scope>
    <source>
        <strain evidence="4 5">DSM 4737</strain>
    </source>
</reference>
<proteinExistence type="predicted"/>
<dbReference type="CDD" id="cd19607">
    <property type="entry name" value="GTA_TIM-barrel-like"/>
    <property type="match status" value="1"/>
</dbReference>
<dbReference type="InterPro" id="IPR056490">
    <property type="entry name" value="Rcc01698_C"/>
</dbReference>
<name>A0A7W9CJW0_9CAUL</name>
<dbReference type="InterPro" id="IPR025195">
    <property type="entry name" value="GTA_TIM_dom"/>
</dbReference>
<feature type="domain" description="Rcc01698-like C-terminal" evidence="3">
    <location>
        <begin position="987"/>
        <end position="1085"/>
    </location>
</feature>
<evidence type="ECO:0000313" key="4">
    <source>
        <dbReference type="EMBL" id="MBB5746896.1"/>
    </source>
</evidence>
<feature type="domain" description="GTA TIM-barrel-like" evidence="1">
    <location>
        <begin position="393"/>
        <end position="685"/>
    </location>
</feature>
<dbReference type="Pfam" id="PF13547">
    <property type="entry name" value="GTA_TIM"/>
    <property type="match status" value="1"/>
</dbReference>
<dbReference type="Proteomes" id="UP000545037">
    <property type="component" value="Unassembled WGS sequence"/>
</dbReference>
<gene>
    <name evidence="4" type="ORF">GGR13_002503</name>
</gene>
<evidence type="ECO:0000259" key="1">
    <source>
        <dbReference type="Pfam" id="PF13547"/>
    </source>
</evidence>
<dbReference type="Pfam" id="PF23666">
    <property type="entry name" value="Rcc01698_C"/>
    <property type="match status" value="1"/>
</dbReference>
<accession>A0A7W9CJW0</accession>
<keyword evidence="5" id="KW-1185">Reference proteome</keyword>
<sequence>MAQVILSAIGGQVGGPVGRAIGGLVGQSVDNAVIGALGPARQRGPRLETLRVQSSADGAPMAFALGRARVTGQLIWAARFLERRREQGGGKGGPRTVDHAYSLSFAVAICEGPIDGIGRVWADGQPLDLRGVTMRVHRGTEDQMPDPLIEAVEGQAPAFRGTACAVFEDMALAPFGNRVPQLSFEVFRRPGGDGLEERLEGVCLIPGAGEFVLATETVLRRDGLTRTTAENVHHPEGRPDLIVSLDQLEAQAPNLKRVSLVIGWFGDDLRAGHCRVRPGVERRDKVTEPQTWSVAGLDRRDAHRISTVDGRPAYGGTPSDASVRQAVAALKARGWAVTLYPFVFMDVAAGNGLPDPYGGAEQAAYPWRGRVRGADGAGAASEMAALFGTADGWGLRRLALHYARLAAETGCDGLLIGSEMRGVTWTRDAQGGHPAVAQYRQLAAECRAIVGPDVALSYAADWSEYFGFQPGDGTVTFHLDPLWADPQIDHVGIDWYPPMGDWRDGEGGVDAVFHAGPDAPAYLASQIAGGEGFDWYYASDTDRAAQVRTPIVDTAHGEHWVFRPKDLVGWWSHAHHDRPGGVRSSVPTAWVPGMKPIRLTEFGCAAVDRGGNAPNLFVDPKSSESFLPPFSSGARDDRMQRKALEAVLGHFAEPDHNPVSAVYGGRMLAGADAWCWDARPFPAFPALADVWADAGAWAAGHWLNGRLGGDGDGLLSAILRRGGLGEDQFTIGAQAGAVQGYVIDRPMRTRDALEPLLAAFGMVGAERDGKVALVGVEPVSMVLEMEALALPDEGAAVTAERTLEARPGAARVRFIDEGAGYQTGSVVLRSGGEGGGLDVDLPAVCGPGLATALAERMLAGADAERLTVALGPLEALRLEAGDRVAVEDRDGVWRVERVDLDETPRAVLAPVIDVAVGDLAVDWALGEPPRTVGRPVFHVLDLPPLPGFEDDDRPLVAVAAEPWVPMAVWAGPDAETLTERAVVERPATLGALVESLGPGVVDRWDTVNSVAVRVEGQASASLTERAVLGGANALAVETVAGWEVVQFQSATLIGEGIWRLDRLLRGQQGTDAQMRAGSGVGAAVVFLDAAVERVRLARGERGLERVWRAGPAGMAPGGAGFSERVETVHGVHDRGWSPVHLRVAEEAEGVRVSWIPRVRIHGDGWDREAVPLDGMRFRVRVLVGDEVRRVAEVDGTAWVYPAAMMAEDGLEASDGRVRVAVAPWSSGFGWGSEGEVSLQADRDRGEETPA</sequence>
<dbReference type="InterPro" id="IPR032876">
    <property type="entry name" value="J_dom"/>
</dbReference>
<organism evidence="4 5">
    <name type="scientific">Brevundimonas variabilis</name>
    <dbReference type="NCBI Taxonomy" id="74312"/>
    <lineage>
        <taxon>Bacteria</taxon>
        <taxon>Pseudomonadati</taxon>
        <taxon>Pseudomonadota</taxon>
        <taxon>Alphaproteobacteria</taxon>
        <taxon>Caulobacterales</taxon>
        <taxon>Caulobacteraceae</taxon>
        <taxon>Brevundimonas</taxon>
    </lineage>
</organism>
<dbReference type="AlphaFoldDB" id="A0A7W9CJW0"/>
<dbReference type="RefSeq" id="WP_183213857.1">
    <property type="nucleotide sequence ID" value="NZ_JACHOR010000004.1"/>
</dbReference>
<evidence type="ECO:0000259" key="3">
    <source>
        <dbReference type="Pfam" id="PF23666"/>
    </source>
</evidence>
<evidence type="ECO:0000259" key="2">
    <source>
        <dbReference type="Pfam" id="PF13550"/>
    </source>
</evidence>
<dbReference type="EMBL" id="JACHOR010000004">
    <property type="protein sequence ID" value="MBB5746896.1"/>
    <property type="molecule type" value="Genomic_DNA"/>
</dbReference>
<evidence type="ECO:0000313" key="5">
    <source>
        <dbReference type="Proteomes" id="UP000545037"/>
    </source>
</evidence>
<feature type="domain" description="Tip attachment protein J" evidence="2">
    <location>
        <begin position="744"/>
        <end position="898"/>
    </location>
</feature>
<dbReference type="Gene3D" id="3.20.20.80">
    <property type="entry name" value="Glycosidases"/>
    <property type="match status" value="1"/>
</dbReference>
<protein>
    <submittedName>
        <fullName evidence="4">Uncharacterized protein</fullName>
    </submittedName>
</protein>
<dbReference type="Pfam" id="PF13550">
    <property type="entry name" value="Phage-tail_3"/>
    <property type="match status" value="1"/>
</dbReference>
<comment type="caution">
    <text evidence="4">The sequence shown here is derived from an EMBL/GenBank/DDBJ whole genome shotgun (WGS) entry which is preliminary data.</text>
</comment>